<dbReference type="Proteomes" id="UP000441586">
    <property type="component" value="Unassembled WGS sequence"/>
</dbReference>
<gene>
    <name evidence="1" type="ORF">GP644_22055</name>
</gene>
<evidence type="ECO:0000313" key="1">
    <source>
        <dbReference type="EMBL" id="KAE9625940.1"/>
    </source>
</evidence>
<reference evidence="1 2" key="1">
    <citation type="submission" date="2019-12" db="EMBL/GenBank/DDBJ databases">
        <authorList>
            <person name="Zhang Y.-J."/>
        </authorList>
    </citation>
    <scope>NUCLEOTIDE SEQUENCE [LARGE SCALE GENOMIC DNA]</scope>
    <source>
        <strain evidence="1 2">H18S-6</strain>
    </source>
</reference>
<organism evidence="1 2">
    <name type="scientific">Parasedimentitalea maritima</name>
    <dbReference type="NCBI Taxonomy" id="2578117"/>
    <lineage>
        <taxon>Bacteria</taxon>
        <taxon>Pseudomonadati</taxon>
        <taxon>Pseudomonadota</taxon>
        <taxon>Alphaproteobacteria</taxon>
        <taxon>Rhodobacterales</taxon>
        <taxon>Paracoccaceae</taxon>
        <taxon>Parasedimentitalea</taxon>
    </lineage>
</organism>
<dbReference type="EMBL" id="WSFO01000018">
    <property type="protein sequence ID" value="KAE9625940.1"/>
    <property type="molecule type" value="Genomic_DNA"/>
</dbReference>
<dbReference type="RefSeq" id="WP_158981637.1">
    <property type="nucleotide sequence ID" value="NZ_WSFO01000018.1"/>
</dbReference>
<accession>A0A6A4RA61</accession>
<name>A0A6A4RA61_9RHOB</name>
<proteinExistence type="predicted"/>
<protein>
    <submittedName>
        <fullName evidence="1">Uncharacterized protein</fullName>
    </submittedName>
</protein>
<comment type="caution">
    <text evidence="1">The sequence shown here is derived from an EMBL/GenBank/DDBJ whole genome shotgun (WGS) entry which is preliminary data.</text>
</comment>
<evidence type="ECO:0000313" key="2">
    <source>
        <dbReference type="Proteomes" id="UP000441586"/>
    </source>
</evidence>
<dbReference type="AlphaFoldDB" id="A0A6A4RA61"/>
<sequence>MTALPLRSRPAPLPPIVRRIMHNHGLSEPSARAVASLANGEAAFHG</sequence>